<sequence>MINSLLSISHQEDVAHWSRHPRGLIDVRLEIQVQIVSSGCGQTTSYPDLSQPSQDWKMAVHGSSPTYTRTLTADSYENNECIAEVEPEEMEYTASHEQPSFAYYGRACVPDEA</sequence>
<evidence type="ECO:0000313" key="1">
    <source>
        <dbReference type="EMBL" id="KAF7925068.1"/>
    </source>
</evidence>
<dbReference type="EMBL" id="RCSX01000016">
    <property type="protein sequence ID" value="KAF7925068.1"/>
    <property type="molecule type" value="Genomic_DNA"/>
</dbReference>
<comment type="caution">
    <text evidence="1">The sequence shown here is derived from an EMBL/GenBank/DDBJ whole genome shotgun (WGS) entry which is preliminary data.</text>
</comment>
<keyword evidence="2" id="KW-1185">Reference proteome</keyword>
<evidence type="ECO:0000313" key="2">
    <source>
        <dbReference type="Proteomes" id="UP000783213"/>
    </source>
</evidence>
<dbReference type="GeneID" id="62233930"/>
<proteinExistence type="predicted"/>
<protein>
    <submittedName>
        <fullName evidence="1">Uncharacterized protein</fullName>
    </submittedName>
</protein>
<name>A0ABQ7II84_9HELO</name>
<accession>A0ABQ7II84</accession>
<reference evidence="1 2" key="1">
    <citation type="journal article" date="2020" name="Genome Biol. Evol.">
        <title>Comparative genomics of Sclerotiniaceae.</title>
        <authorList>
            <person name="Valero Jimenez C.A."/>
            <person name="Steentjes M."/>
            <person name="Scholten O.E."/>
            <person name="Van Kan J.A.L."/>
        </authorList>
    </citation>
    <scope>NUCLEOTIDE SEQUENCE [LARGE SCALE GENOMIC DNA]</scope>
    <source>
        <strain evidence="1 2">B1</strain>
    </source>
</reference>
<dbReference type="RefSeq" id="XP_038808921.1">
    <property type="nucleotide sequence ID" value="XM_038954779.1"/>
</dbReference>
<gene>
    <name evidence="1" type="ORF">EAE98_007156</name>
</gene>
<organism evidence="1 2">
    <name type="scientific">Botrytis deweyae</name>
    <dbReference type="NCBI Taxonomy" id="2478750"/>
    <lineage>
        <taxon>Eukaryota</taxon>
        <taxon>Fungi</taxon>
        <taxon>Dikarya</taxon>
        <taxon>Ascomycota</taxon>
        <taxon>Pezizomycotina</taxon>
        <taxon>Leotiomycetes</taxon>
        <taxon>Helotiales</taxon>
        <taxon>Sclerotiniaceae</taxon>
        <taxon>Botrytis</taxon>
    </lineage>
</organism>
<dbReference type="Proteomes" id="UP000783213">
    <property type="component" value="Unassembled WGS sequence"/>
</dbReference>